<reference evidence="2" key="1">
    <citation type="submission" date="2016-10" db="EMBL/GenBank/DDBJ databases">
        <authorList>
            <person name="Varghese N."/>
            <person name="Submissions S."/>
        </authorList>
    </citation>
    <scope>NUCLEOTIDE SEQUENCE [LARGE SCALE GENOMIC DNA]</scope>
    <source>
        <strain evidence="2">DSM 45789</strain>
    </source>
</reference>
<sequence>MFSEKTLLTDERIAPVDADTFDDRGPHWQESAGDYRTRSQVLDKGWYTVTWSLIARVDRDETPVFRAQLFGEDGQVVMGLPLDEEDSETVGHHTMTVNLPGDGSYHFQIHAEHVTWKLALLRIPTGNEHHQRSW</sequence>
<gene>
    <name evidence="1" type="ORF">SAMN05444972_107187</name>
</gene>
<name>A0A1I6SLX1_9BACL</name>
<dbReference type="RefSeq" id="WP_091837385.1">
    <property type="nucleotide sequence ID" value="NZ_FPAA01000007.1"/>
</dbReference>
<dbReference type="AlphaFoldDB" id="A0A1I6SLX1"/>
<protein>
    <submittedName>
        <fullName evidence="1">Uncharacterized protein</fullName>
    </submittedName>
</protein>
<proteinExistence type="predicted"/>
<keyword evidence="2" id="KW-1185">Reference proteome</keyword>
<evidence type="ECO:0000313" key="2">
    <source>
        <dbReference type="Proteomes" id="UP000198660"/>
    </source>
</evidence>
<dbReference type="OrthoDB" id="2989124at2"/>
<accession>A0A1I6SLX1</accession>
<dbReference type="Proteomes" id="UP000198660">
    <property type="component" value="Unassembled WGS sequence"/>
</dbReference>
<evidence type="ECO:0000313" key="1">
    <source>
        <dbReference type="EMBL" id="SFS77884.1"/>
    </source>
</evidence>
<dbReference type="EMBL" id="FPAA01000007">
    <property type="protein sequence ID" value="SFS77884.1"/>
    <property type="molecule type" value="Genomic_DNA"/>
</dbReference>
<organism evidence="1 2">
    <name type="scientific">Marininema halotolerans</name>
    <dbReference type="NCBI Taxonomy" id="1155944"/>
    <lineage>
        <taxon>Bacteria</taxon>
        <taxon>Bacillati</taxon>
        <taxon>Bacillota</taxon>
        <taxon>Bacilli</taxon>
        <taxon>Bacillales</taxon>
        <taxon>Thermoactinomycetaceae</taxon>
        <taxon>Marininema</taxon>
    </lineage>
</organism>